<proteinExistence type="predicted"/>
<evidence type="ECO:0000313" key="1">
    <source>
        <dbReference type="EMBL" id="KAK4508353.1"/>
    </source>
</evidence>
<gene>
    <name evidence="1" type="ORF">PRZ48_002091</name>
</gene>
<organism evidence="1 2">
    <name type="scientific">Zasmidium cellare</name>
    <name type="common">Wine cellar mold</name>
    <name type="synonym">Racodium cellare</name>
    <dbReference type="NCBI Taxonomy" id="395010"/>
    <lineage>
        <taxon>Eukaryota</taxon>
        <taxon>Fungi</taxon>
        <taxon>Dikarya</taxon>
        <taxon>Ascomycota</taxon>
        <taxon>Pezizomycotina</taxon>
        <taxon>Dothideomycetes</taxon>
        <taxon>Dothideomycetidae</taxon>
        <taxon>Mycosphaerellales</taxon>
        <taxon>Mycosphaerellaceae</taxon>
        <taxon>Zasmidium</taxon>
    </lineage>
</organism>
<sequence length="161" mass="18971">MPRHRVDMDQHKDFILERLKAGKPHVTVLKDLETERDLKISSSTLKRALTEWKFRANKREKLDDTEELRARVAYFFHELRLTDDETQKRLEEEGFSIGKIRLARLRKEMGLYKKCPPKEQELAEGAIAKALLQEIKNGGIEQMGRTKLYNYLRAKYNVVGR</sequence>
<reference evidence="1 2" key="1">
    <citation type="journal article" date="2023" name="G3 (Bethesda)">
        <title>A chromosome-level genome assembly of Zasmidium syzygii isolated from banana leaves.</title>
        <authorList>
            <person name="van Westerhoven A.C."/>
            <person name="Mehrabi R."/>
            <person name="Talebi R."/>
            <person name="Steentjes M.B.F."/>
            <person name="Corcolon B."/>
            <person name="Chong P.A."/>
            <person name="Kema G.H.J."/>
            <person name="Seidl M.F."/>
        </authorList>
    </citation>
    <scope>NUCLEOTIDE SEQUENCE [LARGE SCALE GENOMIC DNA]</scope>
    <source>
        <strain evidence="1 2">P124</strain>
    </source>
</reference>
<accession>A0ABR0F4F4</accession>
<evidence type="ECO:0000313" key="2">
    <source>
        <dbReference type="Proteomes" id="UP001305779"/>
    </source>
</evidence>
<protein>
    <submittedName>
        <fullName evidence="1">Uncharacterized protein</fullName>
    </submittedName>
</protein>
<dbReference type="EMBL" id="JAXOVC010000001">
    <property type="protein sequence ID" value="KAK4508353.1"/>
    <property type="molecule type" value="Genomic_DNA"/>
</dbReference>
<name>A0ABR0F4F4_ZASCE</name>
<dbReference type="Proteomes" id="UP001305779">
    <property type="component" value="Unassembled WGS sequence"/>
</dbReference>
<keyword evidence="2" id="KW-1185">Reference proteome</keyword>
<comment type="caution">
    <text evidence="1">The sequence shown here is derived from an EMBL/GenBank/DDBJ whole genome shotgun (WGS) entry which is preliminary data.</text>
</comment>